<feature type="domain" description="RCK N-terminal" evidence="12">
    <location>
        <begin position="400"/>
        <end position="516"/>
    </location>
</feature>
<feature type="transmembrane region" description="Helical" evidence="11">
    <location>
        <begin position="31"/>
        <end position="50"/>
    </location>
</feature>
<evidence type="ECO:0000256" key="5">
    <source>
        <dbReference type="ARBA" id="ARBA00022538"/>
    </source>
</evidence>
<keyword evidence="14" id="KW-1185">Reference proteome</keyword>
<dbReference type="Gene3D" id="3.40.50.720">
    <property type="entry name" value="NAD(P)-binding Rossmann-like Domain"/>
    <property type="match status" value="1"/>
</dbReference>
<comment type="subcellular location">
    <subcellularLocation>
        <location evidence="1">Endomembrane system</location>
        <topology evidence="1">Multi-pass membrane protein</topology>
    </subcellularLocation>
</comment>
<evidence type="ECO:0000256" key="7">
    <source>
        <dbReference type="ARBA" id="ARBA00022958"/>
    </source>
</evidence>
<evidence type="ECO:0000313" key="13">
    <source>
        <dbReference type="EMBL" id="MDC8014112.1"/>
    </source>
</evidence>
<dbReference type="FunFam" id="3.40.50.720:FF:000036">
    <property type="entry name" value="Glutathione-regulated potassium-efflux system protein KefB"/>
    <property type="match status" value="1"/>
</dbReference>
<feature type="transmembrane region" description="Helical" evidence="11">
    <location>
        <begin position="326"/>
        <end position="347"/>
    </location>
</feature>
<sequence>METSNILQYIVVLLAAAVVAVPIAKKFELGAVLGYLIAGAVIGPAGLKLLQNPEQIASISELGVVLLLFVIGLELSPQRLWVMRRMVFGVGFAQVVATAALISLLAYLAFDLAGKPAIIIGLGLALSSTAFGLQLLAERKELTSAHGRLAFAVLLFQDLAAIPILAVIPVFGGDQGAAANTVTALQKIGVIALVVVAGRYLLRPVLRVVAGTKIPEVFTATALLVVIGTAWLMEMAHISMALGAFLAGLLLADSEYRHELESQIEPFKGLLLGLFFVSVGMAVDLGLLLREPWLVVGITVGLLAVKAFVLFGVGRLAGGLDFQQSLSFAAVLAAGGEFAFVVFNLAEKAQLLSTREHDFLMLAITLSMALTPPLVMVLAQYLKTQQRKPEREYDHIEGDPPRVIIAGFGRVGQIVARVLRAQKIPYTALENSAEQVDFLRRFGNQIYFGDPSRPELLRAAQADKAEIFVLATDDPEANVRTARIVKRLYPNLKIFARARNRQHAFRLMDLAVDGVIRETLEGSLDMTKQVLMALGQPPEVAAERVARFRKYDEDLLKAQHLVYDDDAAMVQSARDAQRELEQLFEADKEAPKLVATTAPLDVAPKTA</sequence>
<dbReference type="Pfam" id="PF02254">
    <property type="entry name" value="TrkA_N"/>
    <property type="match status" value="1"/>
</dbReference>
<comment type="caution">
    <text evidence="13">The sequence shown here is derived from an EMBL/GenBank/DDBJ whole genome shotgun (WGS) entry which is preliminary data.</text>
</comment>
<feature type="transmembrane region" description="Helical" evidence="11">
    <location>
        <begin position="6"/>
        <end position="24"/>
    </location>
</feature>
<reference evidence="13" key="1">
    <citation type="submission" date="2023-02" db="EMBL/GenBank/DDBJ databases">
        <title>Tahibacter soli sp. nov. isolated from soil.</title>
        <authorList>
            <person name="Baek J.H."/>
            <person name="Lee J.K."/>
            <person name="Choi D.G."/>
            <person name="Jeon C.O."/>
        </authorList>
    </citation>
    <scope>NUCLEOTIDE SEQUENCE</scope>
    <source>
        <strain evidence="13">BL</strain>
    </source>
</reference>
<feature type="transmembrane region" description="Helical" evidence="11">
    <location>
        <begin position="359"/>
        <end position="382"/>
    </location>
</feature>
<evidence type="ECO:0000256" key="2">
    <source>
        <dbReference type="ARBA" id="ARBA00005551"/>
    </source>
</evidence>
<dbReference type="GO" id="GO:0006813">
    <property type="term" value="P:potassium ion transport"/>
    <property type="evidence" value="ECO:0007669"/>
    <property type="project" value="UniProtKB-KW"/>
</dbReference>
<dbReference type="GO" id="GO:0005886">
    <property type="term" value="C:plasma membrane"/>
    <property type="evidence" value="ECO:0007669"/>
    <property type="project" value="TreeGrafter"/>
</dbReference>
<dbReference type="GO" id="GO:0012505">
    <property type="term" value="C:endomembrane system"/>
    <property type="evidence" value="ECO:0007669"/>
    <property type="project" value="UniProtKB-SubCell"/>
</dbReference>
<feature type="transmembrane region" description="Helical" evidence="11">
    <location>
        <begin position="184"/>
        <end position="202"/>
    </location>
</feature>
<evidence type="ECO:0000256" key="9">
    <source>
        <dbReference type="ARBA" id="ARBA00023065"/>
    </source>
</evidence>
<dbReference type="AlphaFoldDB" id="A0A9X4BKC2"/>
<dbReference type="InterPro" id="IPR006153">
    <property type="entry name" value="Cation/H_exchanger_TM"/>
</dbReference>
<feature type="transmembrane region" description="Helical" evidence="11">
    <location>
        <begin position="87"/>
        <end position="110"/>
    </location>
</feature>
<dbReference type="PANTHER" id="PTHR46157:SF4">
    <property type="entry name" value="K(+) EFFLUX ANTIPORTER 3, CHLOROPLASTIC"/>
    <property type="match status" value="1"/>
</dbReference>
<organism evidence="13 14">
    <name type="scientific">Tahibacter soli</name>
    <dbReference type="NCBI Taxonomy" id="2983605"/>
    <lineage>
        <taxon>Bacteria</taxon>
        <taxon>Pseudomonadati</taxon>
        <taxon>Pseudomonadota</taxon>
        <taxon>Gammaproteobacteria</taxon>
        <taxon>Lysobacterales</taxon>
        <taxon>Rhodanobacteraceae</taxon>
        <taxon>Tahibacter</taxon>
    </lineage>
</organism>
<keyword evidence="10 11" id="KW-0472">Membrane</keyword>
<evidence type="ECO:0000256" key="10">
    <source>
        <dbReference type="ARBA" id="ARBA00023136"/>
    </source>
</evidence>
<dbReference type="GO" id="GO:0008324">
    <property type="term" value="F:monoatomic cation transmembrane transporter activity"/>
    <property type="evidence" value="ECO:0007669"/>
    <property type="project" value="InterPro"/>
</dbReference>
<protein>
    <submittedName>
        <fullName evidence="13">Monovalent cation:proton antiporter-2 (CPA2) family protein</fullName>
    </submittedName>
</protein>
<feature type="transmembrane region" description="Helical" evidence="11">
    <location>
        <begin position="293"/>
        <end position="314"/>
    </location>
</feature>
<keyword evidence="9" id="KW-0406">Ion transport</keyword>
<dbReference type="Pfam" id="PF00999">
    <property type="entry name" value="Na_H_Exchanger"/>
    <property type="match status" value="1"/>
</dbReference>
<evidence type="ECO:0000256" key="3">
    <source>
        <dbReference type="ARBA" id="ARBA00022448"/>
    </source>
</evidence>
<keyword evidence="4" id="KW-0050">Antiport</keyword>
<keyword evidence="5" id="KW-0633">Potassium transport</keyword>
<feature type="transmembrane region" description="Helical" evidence="11">
    <location>
        <begin position="238"/>
        <end position="256"/>
    </location>
</feature>
<evidence type="ECO:0000256" key="8">
    <source>
        <dbReference type="ARBA" id="ARBA00022989"/>
    </source>
</evidence>
<dbReference type="RefSeq" id="WP_263541752.1">
    <property type="nucleotide sequence ID" value="NZ_JAOVZO020000018.1"/>
</dbReference>
<dbReference type="InterPro" id="IPR003148">
    <property type="entry name" value="RCK_N"/>
</dbReference>
<keyword evidence="6 11" id="KW-0812">Transmembrane</keyword>
<keyword evidence="8 11" id="KW-1133">Transmembrane helix</keyword>
<comment type="similarity">
    <text evidence="2">Belongs to the monovalent cation:proton antiporter 2 (CPA2) transporter (TC 2.A.37) family.</text>
</comment>
<dbReference type="InterPro" id="IPR004771">
    <property type="entry name" value="K/H_exchanger"/>
</dbReference>
<evidence type="ECO:0000256" key="11">
    <source>
        <dbReference type="SAM" id="Phobius"/>
    </source>
</evidence>
<evidence type="ECO:0000256" key="4">
    <source>
        <dbReference type="ARBA" id="ARBA00022449"/>
    </source>
</evidence>
<feature type="transmembrane region" description="Helical" evidence="11">
    <location>
        <begin position="116"/>
        <end position="137"/>
    </location>
</feature>
<dbReference type="PANTHER" id="PTHR46157">
    <property type="entry name" value="K(+) EFFLUX ANTIPORTER 3, CHLOROPLASTIC"/>
    <property type="match status" value="1"/>
</dbReference>
<evidence type="ECO:0000256" key="6">
    <source>
        <dbReference type="ARBA" id="ARBA00022692"/>
    </source>
</evidence>
<evidence type="ECO:0000259" key="12">
    <source>
        <dbReference type="PROSITE" id="PS51201"/>
    </source>
</evidence>
<dbReference type="PROSITE" id="PS51201">
    <property type="entry name" value="RCK_N"/>
    <property type="match status" value="1"/>
</dbReference>
<proteinExistence type="inferred from homology"/>
<keyword evidence="7" id="KW-0630">Potassium</keyword>
<dbReference type="GO" id="GO:0015297">
    <property type="term" value="F:antiporter activity"/>
    <property type="evidence" value="ECO:0007669"/>
    <property type="project" value="UniProtKB-KW"/>
</dbReference>
<dbReference type="InterPro" id="IPR036291">
    <property type="entry name" value="NAD(P)-bd_dom_sf"/>
</dbReference>
<dbReference type="InterPro" id="IPR038770">
    <property type="entry name" value="Na+/solute_symporter_sf"/>
</dbReference>
<dbReference type="Proteomes" id="UP001139971">
    <property type="component" value="Unassembled WGS sequence"/>
</dbReference>
<accession>A0A9X4BKC2</accession>
<dbReference type="GO" id="GO:1902600">
    <property type="term" value="P:proton transmembrane transport"/>
    <property type="evidence" value="ECO:0007669"/>
    <property type="project" value="InterPro"/>
</dbReference>
<evidence type="ECO:0000256" key="1">
    <source>
        <dbReference type="ARBA" id="ARBA00004127"/>
    </source>
</evidence>
<dbReference type="NCBIfam" id="TIGR00932">
    <property type="entry name" value="2a37"/>
    <property type="match status" value="1"/>
</dbReference>
<keyword evidence="3" id="KW-0813">Transport</keyword>
<feature type="transmembrane region" description="Helical" evidence="11">
    <location>
        <begin position="149"/>
        <end position="172"/>
    </location>
</feature>
<name>A0A9X4BKC2_9GAMM</name>
<gene>
    <name evidence="13" type="ORF">OD750_016325</name>
</gene>
<feature type="transmembrane region" description="Helical" evidence="11">
    <location>
        <begin position="268"/>
        <end position="287"/>
    </location>
</feature>
<dbReference type="EMBL" id="JAOVZO020000018">
    <property type="protein sequence ID" value="MDC8014112.1"/>
    <property type="molecule type" value="Genomic_DNA"/>
</dbReference>
<dbReference type="SUPFAM" id="SSF51735">
    <property type="entry name" value="NAD(P)-binding Rossmann-fold domains"/>
    <property type="match status" value="1"/>
</dbReference>
<dbReference type="Gene3D" id="1.20.1530.20">
    <property type="match status" value="1"/>
</dbReference>
<evidence type="ECO:0000313" key="14">
    <source>
        <dbReference type="Proteomes" id="UP001139971"/>
    </source>
</evidence>
<feature type="transmembrane region" description="Helical" evidence="11">
    <location>
        <begin position="56"/>
        <end position="75"/>
    </location>
</feature>